<evidence type="ECO:0000313" key="3">
    <source>
        <dbReference type="Proteomes" id="UP000001962"/>
    </source>
</evidence>
<accession>Q0A626</accession>
<keyword evidence="1" id="KW-1133">Transmembrane helix</keyword>
<dbReference type="KEGG" id="aeh:Mlg_2371"/>
<proteinExistence type="predicted"/>
<keyword evidence="1" id="KW-0472">Membrane</keyword>
<dbReference type="Proteomes" id="UP000001962">
    <property type="component" value="Chromosome"/>
</dbReference>
<evidence type="ECO:0000313" key="2">
    <source>
        <dbReference type="EMBL" id="ABI57711.1"/>
    </source>
</evidence>
<dbReference type="RefSeq" id="WP_011630104.1">
    <property type="nucleotide sequence ID" value="NC_008340.1"/>
</dbReference>
<dbReference type="AlphaFoldDB" id="Q0A626"/>
<dbReference type="EMBL" id="CP000453">
    <property type="protein sequence ID" value="ABI57711.1"/>
    <property type="molecule type" value="Genomic_DNA"/>
</dbReference>
<protein>
    <submittedName>
        <fullName evidence="2">Uncharacterized protein</fullName>
    </submittedName>
</protein>
<gene>
    <name evidence="2" type="ordered locus">Mlg_2371</name>
</gene>
<feature type="transmembrane region" description="Helical" evidence="1">
    <location>
        <begin position="149"/>
        <end position="169"/>
    </location>
</feature>
<reference evidence="3" key="1">
    <citation type="submission" date="2006-08" db="EMBL/GenBank/DDBJ databases">
        <title>Complete sequence of Alkalilimnicola ehrilichei MLHE-1.</title>
        <authorList>
            <person name="Copeland A."/>
            <person name="Lucas S."/>
            <person name="Lapidus A."/>
            <person name="Barry K."/>
            <person name="Detter J.C."/>
            <person name="Glavina del Rio T."/>
            <person name="Hammon N."/>
            <person name="Israni S."/>
            <person name="Dalin E."/>
            <person name="Tice H."/>
            <person name="Pitluck S."/>
            <person name="Sims D."/>
            <person name="Brettin T."/>
            <person name="Bruce D."/>
            <person name="Han C."/>
            <person name="Tapia R."/>
            <person name="Gilna P."/>
            <person name="Schmutz J."/>
            <person name="Larimer F."/>
            <person name="Land M."/>
            <person name="Hauser L."/>
            <person name="Kyrpides N."/>
            <person name="Mikhailova N."/>
            <person name="Oremland R.S."/>
            <person name="Hoeft S.E."/>
            <person name="Switzer-Blum J."/>
            <person name="Kulp T."/>
            <person name="King G."/>
            <person name="Tabita R."/>
            <person name="Witte B."/>
            <person name="Santini J.M."/>
            <person name="Basu P."/>
            <person name="Hollibaugh J.T."/>
            <person name="Xie G."/>
            <person name="Stolz J.F."/>
            <person name="Richardson P."/>
        </authorList>
    </citation>
    <scope>NUCLEOTIDE SEQUENCE [LARGE SCALE GENOMIC DNA]</scope>
    <source>
        <strain evidence="3">ATCC BAA-1101 / DSM 17681 / MLHE-1</strain>
    </source>
</reference>
<dbReference type="HOGENOM" id="CLU_1036820_0_0_6"/>
<keyword evidence="3" id="KW-1185">Reference proteome</keyword>
<keyword evidence="1" id="KW-0812">Transmembrane</keyword>
<organism evidence="2 3">
    <name type="scientific">Alkalilimnicola ehrlichii (strain ATCC BAA-1101 / DSM 17681 / MLHE-1)</name>
    <dbReference type="NCBI Taxonomy" id="187272"/>
    <lineage>
        <taxon>Bacteria</taxon>
        <taxon>Pseudomonadati</taxon>
        <taxon>Pseudomonadota</taxon>
        <taxon>Gammaproteobacteria</taxon>
        <taxon>Chromatiales</taxon>
        <taxon>Ectothiorhodospiraceae</taxon>
        <taxon>Alkalilimnicola</taxon>
    </lineage>
</organism>
<evidence type="ECO:0000256" key="1">
    <source>
        <dbReference type="SAM" id="Phobius"/>
    </source>
</evidence>
<feature type="transmembrane region" description="Helical" evidence="1">
    <location>
        <begin position="21"/>
        <end position="47"/>
    </location>
</feature>
<sequence length="268" mass="30248">MRKRREMGGRLEYHNGFTGKLIFFGLLLLGAVSLLVAVPSGGILSFVDDEGMLIRESPIGAPLSRHPLRADSLSGAVLRESRARRERALPAPPGVRVELQPHSGEPIPLTLHHGALNRRSELQQIQRAINAHLDTPRGAFTVRYQDHRYVLAVAGLLGGFALYGLLWGAPQRRLAVDRVRDRLSLGRRWIWGRRQQDWPLARIDHTTLQVRYRKQGRQRQVRPLLVLRDGTTVPILKDYSGVAEKRHRAMLSDIEQFAGLPFRAPEEG</sequence>
<name>Q0A626_ALKEH</name>